<keyword evidence="4" id="KW-1185">Reference proteome</keyword>
<gene>
    <name evidence="3" type="ORF">BKG89_05880</name>
</gene>
<dbReference type="InterPro" id="IPR018188">
    <property type="entry name" value="RNase_T2_His_AS_1"/>
</dbReference>
<dbReference type="Proteomes" id="UP000188820">
    <property type="component" value="Unassembled WGS sequence"/>
</dbReference>
<evidence type="ECO:0000256" key="1">
    <source>
        <dbReference type="ARBA" id="ARBA00007469"/>
    </source>
</evidence>
<comment type="similarity">
    <text evidence="1 2">Belongs to the RNase T2 family.</text>
</comment>
<dbReference type="InterPro" id="IPR001568">
    <property type="entry name" value="RNase_T2-like"/>
</dbReference>
<dbReference type="RefSeq" id="WP_077463256.1">
    <property type="nucleotide sequence ID" value="NZ_MLAA01000024.1"/>
</dbReference>
<evidence type="ECO:0000313" key="3">
    <source>
        <dbReference type="EMBL" id="OOF69702.1"/>
    </source>
</evidence>
<dbReference type="Gene3D" id="3.90.730.10">
    <property type="entry name" value="Ribonuclease T2-like"/>
    <property type="match status" value="1"/>
</dbReference>
<dbReference type="Pfam" id="PF00445">
    <property type="entry name" value="Ribonuclease_T2"/>
    <property type="match status" value="1"/>
</dbReference>
<reference evidence="3 4" key="1">
    <citation type="submission" date="2016-10" db="EMBL/GenBank/DDBJ databases">
        <title>Rodentibacter gen. nov. and new species.</title>
        <authorList>
            <person name="Christensen H."/>
        </authorList>
    </citation>
    <scope>NUCLEOTIDE SEQUENCE [LARGE SCALE GENOMIC DNA]</scope>
    <source>
        <strain evidence="3 4">1998236014</strain>
    </source>
</reference>
<dbReference type="PANTHER" id="PTHR11240:SF22">
    <property type="entry name" value="RIBONUCLEASE T2"/>
    <property type="match status" value="1"/>
</dbReference>
<dbReference type="PROSITE" id="PS00530">
    <property type="entry name" value="RNASE_T2_1"/>
    <property type="match status" value="1"/>
</dbReference>
<name>A0ABX3KXQ4_9PAST</name>
<dbReference type="InterPro" id="IPR036430">
    <property type="entry name" value="RNase_T2-like_sf"/>
</dbReference>
<comment type="caution">
    <text evidence="3">The sequence shown here is derived from an EMBL/GenBank/DDBJ whole genome shotgun (WGS) entry which is preliminary data.</text>
</comment>
<organism evidence="3 4">
    <name type="scientific">Rodentibacter caecimuris</name>
    <dbReference type="NCBI Taxonomy" id="1796644"/>
    <lineage>
        <taxon>Bacteria</taxon>
        <taxon>Pseudomonadati</taxon>
        <taxon>Pseudomonadota</taxon>
        <taxon>Gammaproteobacteria</taxon>
        <taxon>Pasteurellales</taxon>
        <taxon>Pasteurellaceae</taxon>
        <taxon>Rodentibacter</taxon>
    </lineage>
</organism>
<dbReference type="PANTHER" id="PTHR11240">
    <property type="entry name" value="RIBONUCLEASE T2"/>
    <property type="match status" value="1"/>
</dbReference>
<dbReference type="InterPro" id="IPR033130">
    <property type="entry name" value="RNase_T2_His_AS_2"/>
</dbReference>
<evidence type="ECO:0000313" key="4">
    <source>
        <dbReference type="Proteomes" id="UP000188820"/>
    </source>
</evidence>
<accession>A0ABX3KXQ4</accession>
<evidence type="ECO:0000256" key="2">
    <source>
        <dbReference type="RuleBase" id="RU004328"/>
    </source>
</evidence>
<protein>
    <submittedName>
        <fullName evidence="3">Ribonuclease</fullName>
    </submittedName>
</protein>
<dbReference type="PROSITE" id="PS00531">
    <property type="entry name" value="RNASE_T2_2"/>
    <property type="match status" value="1"/>
</dbReference>
<dbReference type="SUPFAM" id="SSF55895">
    <property type="entry name" value="Ribonuclease Rh-like"/>
    <property type="match status" value="1"/>
</dbReference>
<sequence length="236" mass="27178">MKRQFSIISLVFILVVGAWQYFHPTDSHNILSSTVQNNIQSAVKNMDILDNYDVSMRDDSIGPNATAPVDYYMLVLSWSPAFCTEQKQKFGKNLPTSAQYQCGLRQFGWVVHGLWPQNANARSVTDHPRFCQGDLPSLPKDLITSYLNISPSAKLLQGEWEKHGACAFSSAKAYFDKQQTLFEQLVFPTHELKRKELLRWMKQHNSQLKNIYLKANHSELFICYDLNWQIRDCPQG</sequence>
<dbReference type="EMBL" id="MLAA01000024">
    <property type="protein sequence ID" value="OOF69702.1"/>
    <property type="molecule type" value="Genomic_DNA"/>
</dbReference>
<proteinExistence type="inferred from homology"/>